<evidence type="ECO:0000256" key="1">
    <source>
        <dbReference type="SAM" id="MobiDB-lite"/>
    </source>
</evidence>
<gene>
    <name evidence="2" type="ORF">E2C01_033117</name>
</gene>
<organism evidence="2 3">
    <name type="scientific">Portunus trituberculatus</name>
    <name type="common">Swimming crab</name>
    <name type="synonym">Neptunus trituberculatus</name>
    <dbReference type="NCBI Taxonomy" id="210409"/>
    <lineage>
        <taxon>Eukaryota</taxon>
        <taxon>Metazoa</taxon>
        <taxon>Ecdysozoa</taxon>
        <taxon>Arthropoda</taxon>
        <taxon>Crustacea</taxon>
        <taxon>Multicrustacea</taxon>
        <taxon>Malacostraca</taxon>
        <taxon>Eumalacostraca</taxon>
        <taxon>Eucarida</taxon>
        <taxon>Decapoda</taxon>
        <taxon>Pleocyemata</taxon>
        <taxon>Brachyura</taxon>
        <taxon>Eubrachyura</taxon>
        <taxon>Portunoidea</taxon>
        <taxon>Portunidae</taxon>
        <taxon>Portuninae</taxon>
        <taxon>Portunus</taxon>
    </lineage>
</organism>
<protein>
    <submittedName>
        <fullName evidence="2">Uncharacterized protein</fullName>
    </submittedName>
</protein>
<proteinExistence type="predicted"/>
<comment type="caution">
    <text evidence="2">The sequence shown here is derived from an EMBL/GenBank/DDBJ whole genome shotgun (WGS) entry which is preliminary data.</text>
</comment>
<feature type="region of interest" description="Disordered" evidence="1">
    <location>
        <begin position="1"/>
        <end position="21"/>
    </location>
</feature>
<sequence>MSSSGGERRPRESSPHRCGCKRDTDTWGFYFVFPESLHDFFPSHSPVDHLFFAHLSLSFSQLLHDCLENFTLSGSSFICFFALPGILEEYMWEALFSFRPLVAQAI</sequence>
<dbReference type="Proteomes" id="UP000324222">
    <property type="component" value="Unassembled WGS sequence"/>
</dbReference>
<evidence type="ECO:0000313" key="3">
    <source>
        <dbReference type="Proteomes" id="UP000324222"/>
    </source>
</evidence>
<accession>A0A5B7F2K8</accession>
<name>A0A5B7F2K8_PORTR</name>
<reference evidence="2 3" key="1">
    <citation type="submission" date="2019-05" db="EMBL/GenBank/DDBJ databases">
        <title>Another draft genome of Portunus trituberculatus and its Hox gene families provides insights of decapod evolution.</title>
        <authorList>
            <person name="Jeong J.-H."/>
            <person name="Song I."/>
            <person name="Kim S."/>
            <person name="Choi T."/>
            <person name="Kim D."/>
            <person name="Ryu S."/>
            <person name="Kim W."/>
        </authorList>
    </citation>
    <scope>NUCLEOTIDE SEQUENCE [LARGE SCALE GENOMIC DNA]</scope>
    <source>
        <tissue evidence="2">Muscle</tissue>
    </source>
</reference>
<dbReference type="AlphaFoldDB" id="A0A5B7F2K8"/>
<keyword evidence="3" id="KW-1185">Reference proteome</keyword>
<dbReference type="EMBL" id="VSRR010004408">
    <property type="protein sequence ID" value="MPC39576.1"/>
    <property type="molecule type" value="Genomic_DNA"/>
</dbReference>
<evidence type="ECO:0000313" key="2">
    <source>
        <dbReference type="EMBL" id="MPC39576.1"/>
    </source>
</evidence>